<evidence type="ECO:0008006" key="4">
    <source>
        <dbReference type="Google" id="ProtNLM"/>
    </source>
</evidence>
<evidence type="ECO:0000256" key="1">
    <source>
        <dbReference type="SAM" id="MobiDB-lite"/>
    </source>
</evidence>
<dbReference type="EMBL" id="DF839580">
    <property type="protein sequence ID" value="GAT44155.1"/>
    <property type="molecule type" value="Genomic_DNA"/>
</dbReference>
<reference evidence="2" key="1">
    <citation type="submission" date="2014-09" db="EMBL/GenBank/DDBJ databases">
        <title>Genome sequence of the luminous mushroom Mycena chlorophos for searching fungal bioluminescence genes.</title>
        <authorList>
            <person name="Tanaka Y."/>
            <person name="Kasuga D."/>
            <person name="Oba Y."/>
            <person name="Hase S."/>
            <person name="Sato K."/>
            <person name="Oba Y."/>
            <person name="Sakakibara Y."/>
        </authorList>
    </citation>
    <scope>NUCLEOTIDE SEQUENCE</scope>
</reference>
<feature type="compositionally biased region" description="Low complexity" evidence="1">
    <location>
        <begin position="94"/>
        <end position="107"/>
    </location>
</feature>
<sequence>MVDDNTPELGERLLSFDDTDLNFSFCNTIVSTDNQSLVVTLTPPSTNSVTLGLSYEPCSLPASLYDSIYRPCAYPLPQDASFSPSVAPCPELLPSSPTSSDATTSSFPPSPLLSPGEYLPPSPLSSDFEDDGLGLGFLSDDPSWPRSSPKLLTFGSFPWPELDDLDIEMDMPGTLPSPSRRSVSSLPSLFDEGEIPELVAEAVEDSPLVSNALCLDVLESPPSKRFSILDSFTPAELSARNSKLPQDQLDSLLAVRSRAQATLAECAALPPSECPPTILGHELRRSVPRDAGEPRRRRKRAKELHKEIEALIGLALAILPDSATRECHQHQVDDVRQCVRRDKAGLGDLTDISQLVARMVLRRRERCVRGFDSAGPPRCYTASPLSADDGSA</sequence>
<name>A0ABQ0KZ75_MYCCL</name>
<organism evidence="2 3">
    <name type="scientific">Mycena chlorophos</name>
    <name type="common">Agaric fungus</name>
    <name type="synonym">Agaricus chlorophos</name>
    <dbReference type="NCBI Taxonomy" id="658473"/>
    <lineage>
        <taxon>Eukaryota</taxon>
        <taxon>Fungi</taxon>
        <taxon>Dikarya</taxon>
        <taxon>Basidiomycota</taxon>
        <taxon>Agaricomycotina</taxon>
        <taxon>Agaricomycetes</taxon>
        <taxon>Agaricomycetidae</taxon>
        <taxon>Agaricales</taxon>
        <taxon>Marasmiineae</taxon>
        <taxon>Mycenaceae</taxon>
        <taxon>Mycena</taxon>
    </lineage>
</organism>
<proteinExistence type="predicted"/>
<accession>A0ABQ0KZ75</accession>
<evidence type="ECO:0000313" key="2">
    <source>
        <dbReference type="EMBL" id="GAT44155.1"/>
    </source>
</evidence>
<gene>
    <name evidence="2" type="ORF">MCHLO_01796</name>
</gene>
<protein>
    <recommendedName>
        <fullName evidence="4">BHLH domain-containing protein</fullName>
    </recommendedName>
</protein>
<feature type="compositionally biased region" description="Pro residues" evidence="1">
    <location>
        <begin position="108"/>
        <end position="123"/>
    </location>
</feature>
<keyword evidence="3" id="KW-1185">Reference proteome</keyword>
<feature type="region of interest" description="Disordered" evidence="1">
    <location>
        <begin position="92"/>
        <end position="125"/>
    </location>
</feature>
<evidence type="ECO:0000313" key="3">
    <source>
        <dbReference type="Proteomes" id="UP000815677"/>
    </source>
</evidence>
<dbReference type="Proteomes" id="UP000815677">
    <property type="component" value="Unassembled WGS sequence"/>
</dbReference>